<feature type="compositionally biased region" description="Polar residues" evidence="6">
    <location>
        <begin position="23"/>
        <end position="35"/>
    </location>
</feature>
<sequence>MKRFKALLLSCLILIPLSACNTASQVPGSPDTTPALTEDAVPSEPADSADKDADNRPDAPARKHLNVYSASYDSFRIVEKYKELHPEFPYDLKFNTFATMDGDFHVALDECLKANNDLTPDIYFIKSVQVKRYVEGEQSHYALPYKELGIDVDNLIKEADIPQYVIDMGTNAEGQIVALGYEGTGGAFIYRRSIAKDVWGTDDPEIIKDKIGPGWDKFLEAAAQLKARGYGILSSYEDIWPPVIGSAEVPWVVDGKLTIDPKREAFLDLAKQLHDNGYTNNTEPWMGEWVADMMDAGGKKIFGYFGPSWFVNYVLNLKGACGGEKLGEGTYGDWAVCEPPMGFFWGGEWVFVNKNSPLKEELGDLIKWITLDSSETGFQYFLANGLFDDGIRNAVTSGAVMQKVSGTSDFVGYQDMFQVFGKAAKLANGKNITQYDEFINAYFREQVREYAEGRKTRKQAITDFKQAVMDNLGIDVE</sequence>
<dbReference type="Pfam" id="PF13416">
    <property type="entry name" value="SBP_bac_8"/>
    <property type="match status" value="1"/>
</dbReference>
<gene>
    <name evidence="8" type="ORF">SAMN05444373_100256</name>
</gene>
<dbReference type="PANTHER" id="PTHR43649:SF33">
    <property type="entry name" value="POLYGALACTURONAN_RHAMNOGALACTURONAN-BINDING PROTEIN YTCQ"/>
    <property type="match status" value="1"/>
</dbReference>
<dbReference type="AlphaFoldDB" id="A0A1M6B3H8"/>
<keyword evidence="2 7" id="KW-0732">Signal</keyword>
<dbReference type="InterPro" id="IPR006059">
    <property type="entry name" value="SBP"/>
</dbReference>
<dbReference type="OrthoDB" id="55273at2"/>
<evidence type="ECO:0000256" key="1">
    <source>
        <dbReference type="ARBA" id="ARBA00022475"/>
    </source>
</evidence>
<evidence type="ECO:0000313" key="8">
    <source>
        <dbReference type="EMBL" id="SHI43294.1"/>
    </source>
</evidence>
<evidence type="ECO:0000256" key="2">
    <source>
        <dbReference type="ARBA" id="ARBA00022729"/>
    </source>
</evidence>
<organism evidence="8 9">
    <name type="scientific">Thermoclostridium caenicola</name>
    <dbReference type="NCBI Taxonomy" id="659425"/>
    <lineage>
        <taxon>Bacteria</taxon>
        <taxon>Bacillati</taxon>
        <taxon>Bacillota</taxon>
        <taxon>Clostridia</taxon>
        <taxon>Eubacteriales</taxon>
        <taxon>Oscillospiraceae</taxon>
        <taxon>Thermoclostridium</taxon>
    </lineage>
</organism>
<keyword evidence="5" id="KW-0449">Lipoprotein</keyword>
<evidence type="ECO:0000256" key="6">
    <source>
        <dbReference type="SAM" id="MobiDB-lite"/>
    </source>
</evidence>
<reference evidence="8 9" key="1">
    <citation type="submission" date="2016-11" db="EMBL/GenBank/DDBJ databases">
        <authorList>
            <person name="Varghese N."/>
            <person name="Submissions S."/>
        </authorList>
    </citation>
    <scope>NUCLEOTIDE SEQUENCE [LARGE SCALE GENOMIC DNA]</scope>
    <source>
        <strain evidence="8 9">DSM 19027</strain>
    </source>
</reference>
<dbReference type="InterPro" id="IPR050490">
    <property type="entry name" value="Bact_solute-bd_prot1"/>
</dbReference>
<dbReference type="RefSeq" id="WP_149677464.1">
    <property type="nucleotide sequence ID" value="NZ_FQZP01000002.1"/>
</dbReference>
<evidence type="ECO:0000256" key="7">
    <source>
        <dbReference type="SAM" id="SignalP"/>
    </source>
</evidence>
<dbReference type="Gene3D" id="3.40.190.10">
    <property type="entry name" value="Periplasmic binding protein-like II"/>
    <property type="match status" value="1"/>
</dbReference>
<feature type="signal peptide" evidence="7">
    <location>
        <begin position="1"/>
        <end position="21"/>
    </location>
</feature>
<keyword evidence="3" id="KW-0472">Membrane</keyword>
<feature type="region of interest" description="Disordered" evidence="6">
    <location>
        <begin position="23"/>
        <end position="60"/>
    </location>
</feature>
<name>A0A1M6B3H8_9FIRM</name>
<dbReference type="EMBL" id="FQZP01000002">
    <property type="protein sequence ID" value="SHI43294.1"/>
    <property type="molecule type" value="Genomic_DNA"/>
</dbReference>
<evidence type="ECO:0000256" key="3">
    <source>
        <dbReference type="ARBA" id="ARBA00023136"/>
    </source>
</evidence>
<evidence type="ECO:0000313" key="9">
    <source>
        <dbReference type="Proteomes" id="UP000324781"/>
    </source>
</evidence>
<keyword evidence="9" id="KW-1185">Reference proteome</keyword>
<keyword evidence="1" id="KW-1003">Cell membrane</keyword>
<protein>
    <submittedName>
        <fullName evidence="8">ABC-type glycerol-3-phosphate transport system, substrate-binding protein</fullName>
    </submittedName>
</protein>
<keyword evidence="4" id="KW-0564">Palmitate</keyword>
<evidence type="ECO:0000256" key="5">
    <source>
        <dbReference type="ARBA" id="ARBA00023288"/>
    </source>
</evidence>
<feature type="compositionally biased region" description="Basic and acidic residues" evidence="6">
    <location>
        <begin position="48"/>
        <end position="60"/>
    </location>
</feature>
<accession>A0A1M6B3H8</accession>
<feature type="chain" id="PRO_5038602286" evidence="7">
    <location>
        <begin position="22"/>
        <end position="477"/>
    </location>
</feature>
<evidence type="ECO:0000256" key="4">
    <source>
        <dbReference type="ARBA" id="ARBA00023139"/>
    </source>
</evidence>
<dbReference type="Proteomes" id="UP000324781">
    <property type="component" value="Unassembled WGS sequence"/>
</dbReference>
<proteinExistence type="predicted"/>
<dbReference type="PANTHER" id="PTHR43649">
    <property type="entry name" value="ARABINOSE-BINDING PROTEIN-RELATED"/>
    <property type="match status" value="1"/>
</dbReference>
<dbReference type="SUPFAM" id="SSF53850">
    <property type="entry name" value="Periplasmic binding protein-like II"/>
    <property type="match status" value="1"/>
</dbReference>